<keyword evidence="3" id="KW-1185">Reference proteome</keyword>
<dbReference type="HOGENOM" id="CLU_3033328_0_0_1"/>
<proteinExistence type="predicted"/>
<sequence>MNVRSFSSGTGGAVPVAGPSTGEGYTASVRVDGVSPRMKHIGTNRCCKHVASTHH</sequence>
<evidence type="ECO:0000313" key="2">
    <source>
        <dbReference type="EMBL" id="KIO15077.1"/>
    </source>
</evidence>
<feature type="region of interest" description="Disordered" evidence="1">
    <location>
        <begin position="1"/>
        <end position="25"/>
    </location>
</feature>
<name>A0A0C3KZW9_PISTI</name>
<reference evidence="3" key="2">
    <citation type="submission" date="2015-01" db="EMBL/GenBank/DDBJ databases">
        <title>Evolutionary Origins and Diversification of the Mycorrhizal Mutualists.</title>
        <authorList>
            <consortium name="DOE Joint Genome Institute"/>
            <consortium name="Mycorrhizal Genomics Consortium"/>
            <person name="Kohler A."/>
            <person name="Kuo A."/>
            <person name="Nagy L.G."/>
            <person name="Floudas D."/>
            <person name="Copeland A."/>
            <person name="Barry K.W."/>
            <person name="Cichocki N."/>
            <person name="Veneault-Fourrey C."/>
            <person name="LaButti K."/>
            <person name="Lindquist E.A."/>
            <person name="Lipzen A."/>
            <person name="Lundell T."/>
            <person name="Morin E."/>
            <person name="Murat C."/>
            <person name="Riley R."/>
            <person name="Ohm R."/>
            <person name="Sun H."/>
            <person name="Tunlid A."/>
            <person name="Henrissat B."/>
            <person name="Grigoriev I.V."/>
            <person name="Hibbett D.S."/>
            <person name="Martin F."/>
        </authorList>
    </citation>
    <scope>NUCLEOTIDE SEQUENCE [LARGE SCALE GENOMIC DNA]</scope>
    <source>
        <strain evidence="3">Marx 270</strain>
    </source>
</reference>
<dbReference type="AlphaFoldDB" id="A0A0C3KZW9"/>
<protein>
    <submittedName>
        <fullName evidence="2">Uncharacterized protein</fullName>
    </submittedName>
</protein>
<evidence type="ECO:0000256" key="1">
    <source>
        <dbReference type="SAM" id="MobiDB-lite"/>
    </source>
</evidence>
<reference evidence="2 3" key="1">
    <citation type="submission" date="2014-04" db="EMBL/GenBank/DDBJ databases">
        <authorList>
            <consortium name="DOE Joint Genome Institute"/>
            <person name="Kuo A."/>
            <person name="Kohler A."/>
            <person name="Costa M.D."/>
            <person name="Nagy L.G."/>
            <person name="Floudas D."/>
            <person name="Copeland A."/>
            <person name="Barry K.W."/>
            <person name="Cichocki N."/>
            <person name="Veneault-Fourrey C."/>
            <person name="LaButti K."/>
            <person name="Lindquist E.A."/>
            <person name="Lipzen A."/>
            <person name="Lundell T."/>
            <person name="Morin E."/>
            <person name="Murat C."/>
            <person name="Sun H."/>
            <person name="Tunlid A."/>
            <person name="Henrissat B."/>
            <person name="Grigoriev I.V."/>
            <person name="Hibbett D.S."/>
            <person name="Martin F."/>
            <person name="Nordberg H.P."/>
            <person name="Cantor M.N."/>
            <person name="Hua S.X."/>
        </authorList>
    </citation>
    <scope>NUCLEOTIDE SEQUENCE [LARGE SCALE GENOMIC DNA]</scope>
    <source>
        <strain evidence="2 3">Marx 270</strain>
    </source>
</reference>
<dbReference type="EMBL" id="KN831944">
    <property type="protein sequence ID" value="KIO15077.1"/>
    <property type="molecule type" value="Genomic_DNA"/>
</dbReference>
<gene>
    <name evidence="2" type="ORF">M404DRAFT_991772</name>
</gene>
<evidence type="ECO:0000313" key="3">
    <source>
        <dbReference type="Proteomes" id="UP000054217"/>
    </source>
</evidence>
<accession>A0A0C3KZW9</accession>
<dbReference type="InParanoid" id="A0A0C3KZW9"/>
<organism evidence="2 3">
    <name type="scientific">Pisolithus tinctorius Marx 270</name>
    <dbReference type="NCBI Taxonomy" id="870435"/>
    <lineage>
        <taxon>Eukaryota</taxon>
        <taxon>Fungi</taxon>
        <taxon>Dikarya</taxon>
        <taxon>Basidiomycota</taxon>
        <taxon>Agaricomycotina</taxon>
        <taxon>Agaricomycetes</taxon>
        <taxon>Agaricomycetidae</taxon>
        <taxon>Boletales</taxon>
        <taxon>Sclerodermatineae</taxon>
        <taxon>Pisolithaceae</taxon>
        <taxon>Pisolithus</taxon>
    </lineage>
</organism>
<dbReference type="Proteomes" id="UP000054217">
    <property type="component" value="Unassembled WGS sequence"/>
</dbReference>